<evidence type="ECO:0000256" key="4">
    <source>
        <dbReference type="ARBA" id="ARBA00016244"/>
    </source>
</evidence>
<accession>A0A0D6MJK7</accession>
<dbReference type="GO" id="GO:0005198">
    <property type="term" value="F:structural molecule activity"/>
    <property type="evidence" value="ECO:0007669"/>
    <property type="project" value="UniProtKB-UniRule"/>
</dbReference>
<keyword evidence="11" id="KW-0282">Flagellum</keyword>
<feature type="domain" description="Flagellar basal body rod protein N-terminal" evidence="8">
    <location>
        <begin position="8"/>
        <end position="36"/>
    </location>
</feature>
<keyword evidence="12" id="KW-1185">Reference proteome</keyword>
<feature type="domain" description="Flagellar hook-associated protein FlgK helical" evidence="10">
    <location>
        <begin position="105"/>
        <end position="331"/>
    </location>
</feature>
<proteinExistence type="inferred from homology"/>
<protein>
    <recommendedName>
        <fullName evidence="4 7">Flagellar hook-associated protein 1</fullName>
        <shortName evidence="7">HAP1</shortName>
    </recommendedName>
</protein>
<dbReference type="InterPro" id="IPR002371">
    <property type="entry name" value="FlgK"/>
</dbReference>
<dbReference type="PRINTS" id="PR01005">
    <property type="entry name" value="FLGHOOKAP1"/>
</dbReference>
<dbReference type="InterPro" id="IPR010930">
    <property type="entry name" value="Flg_bb/hook_C_dom"/>
</dbReference>
<organism evidence="11 12">
    <name type="scientific">Tanticharoenia sakaeratensis NBRC 103193</name>
    <dbReference type="NCBI Taxonomy" id="1231623"/>
    <lineage>
        <taxon>Bacteria</taxon>
        <taxon>Pseudomonadati</taxon>
        <taxon>Pseudomonadota</taxon>
        <taxon>Alphaproteobacteria</taxon>
        <taxon>Acetobacterales</taxon>
        <taxon>Acetobacteraceae</taxon>
        <taxon>Tanticharoenia</taxon>
    </lineage>
</organism>
<dbReference type="PANTHER" id="PTHR30033:SF1">
    <property type="entry name" value="FLAGELLAR HOOK-ASSOCIATED PROTEIN 1"/>
    <property type="match status" value="1"/>
</dbReference>
<dbReference type="PANTHER" id="PTHR30033">
    <property type="entry name" value="FLAGELLAR HOOK-ASSOCIATED PROTEIN 1"/>
    <property type="match status" value="1"/>
</dbReference>
<gene>
    <name evidence="7" type="primary">flgK</name>
    <name evidence="11" type="ORF">Tasa_011_016</name>
</gene>
<dbReference type="GO" id="GO:0005576">
    <property type="term" value="C:extracellular region"/>
    <property type="evidence" value="ECO:0007669"/>
    <property type="project" value="UniProtKB-SubCell"/>
</dbReference>
<reference evidence="11 12" key="1">
    <citation type="submission" date="2012-10" db="EMBL/GenBank/DDBJ databases">
        <title>Genome sequencing of Tanticharoenia sakaeratensis NBRC 103193.</title>
        <authorList>
            <person name="Azuma Y."/>
            <person name="Hadano H."/>
            <person name="Hirakawa H."/>
            <person name="Matsushita K."/>
        </authorList>
    </citation>
    <scope>NUCLEOTIDE SEQUENCE [LARGE SCALE GENOMIC DNA]</scope>
    <source>
        <strain evidence="11 12">NBRC 103193</strain>
    </source>
</reference>
<dbReference type="NCBIfam" id="TIGR02492">
    <property type="entry name" value="flgK_ends"/>
    <property type="match status" value="1"/>
</dbReference>
<keyword evidence="6 7" id="KW-0975">Bacterial flagellum</keyword>
<dbReference type="STRING" id="1231623.Tasa_011_016"/>
<comment type="caution">
    <text evidence="11">The sequence shown here is derived from an EMBL/GenBank/DDBJ whole genome shotgun (WGS) entry which is preliminary data.</text>
</comment>
<dbReference type="GO" id="GO:0044780">
    <property type="term" value="P:bacterial-type flagellum assembly"/>
    <property type="evidence" value="ECO:0007669"/>
    <property type="project" value="InterPro"/>
</dbReference>
<comment type="similarity">
    <text evidence="3 7">Belongs to the flagella basal body rod proteins family.</text>
</comment>
<sequence>MGLTDALSIASSGLNATQYALTVASQNISNANTAGYSAEVANVSSRAANGIGNGVSSGSTTIVTNAALTNALYTQNASVAGLTTTSSALSTITSLQGSTSADSGSSGTLSDTLGNVQTALISLTSTPTNSAAQSTVISNAQTLCQTIQTLGNAYQSARQTAQDGIVSSVSSVNTDLTTIGSLSSQIMSLTASGGSTADLENQRNAALSSLSSELSINYTTSANGDMTITTTNGTVLPTHDYDTSGAPTVSSTWPLSTQSASVSAGSAYPGTGSDALPGVTLNGRDVTSSLTGGTLGANITLRDTTLPTMQAQLDSFSSTLASRFDAQGMDLFTTASGATPGTSTTETAPGGIVGLSQQITVNPSYVSDPSSLVGGTSGTTTAVQNVLSYAFGSTLADNSTQPDAPTTGLGVTGTLSTGYSGNTDILSLATALTANQAATANTASSGLTTAQTAQSSLSSKVASATGVSVDNEMANVVTLQNAYAANAKVVSAVQTMFTDLLNAVGS</sequence>
<evidence type="ECO:0000313" key="12">
    <source>
        <dbReference type="Proteomes" id="UP000032679"/>
    </source>
</evidence>
<dbReference type="AlphaFoldDB" id="A0A0D6MJK7"/>
<evidence type="ECO:0000256" key="2">
    <source>
        <dbReference type="ARBA" id="ARBA00004613"/>
    </source>
</evidence>
<dbReference type="SUPFAM" id="SSF64518">
    <property type="entry name" value="Phase 1 flagellin"/>
    <property type="match status" value="1"/>
</dbReference>
<evidence type="ECO:0000313" key="11">
    <source>
        <dbReference type="EMBL" id="GAN53797.1"/>
    </source>
</evidence>
<comment type="subcellular location">
    <subcellularLocation>
        <location evidence="1">Bacterial flagellum basal body</location>
    </subcellularLocation>
    <subcellularLocation>
        <location evidence="2 7">Secreted</location>
    </subcellularLocation>
</comment>
<dbReference type="RefSeq" id="WP_048848124.1">
    <property type="nucleotide sequence ID" value="NZ_BALE01000011.1"/>
</dbReference>
<evidence type="ECO:0000256" key="6">
    <source>
        <dbReference type="ARBA" id="ARBA00023143"/>
    </source>
</evidence>
<dbReference type="OrthoDB" id="7181295at2"/>
<dbReference type="GO" id="GO:0009424">
    <property type="term" value="C:bacterial-type flagellum hook"/>
    <property type="evidence" value="ECO:0007669"/>
    <property type="project" value="UniProtKB-UniRule"/>
</dbReference>
<evidence type="ECO:0000256" key="5">
    <source>
        <dbReference type="ARBA" id="ARBA00022525"/>
    </source>
</evidence>
<dbReference type="EMBL" id="BALE01000011">
    <property type="protein sequence ID" value="GAN53797.1"/>
    <property type="molecule type" value="Genomic_DNA"/>
</dbReference>
<dbReference type="InterPro" id="IPR053927">
    <property type="entry name" value="FlgK_helical"/>
</dbReference>
<dbReference type="Proteomes" id="UP000032679">
    <property type="component" value="Unassembled WGS sequence"/>
</dbReference>
<evidence type="ECO:0000259" key="10">
    <source>
        <dbReference type="Pfam" id="PF22638"/>
    </source>
</evidence>
<evidence type="ECO:0000256" key="7">
    <source>
        <dbReference type="RuleBase" id="RU362065"/>
    </source>
</evidence>
<dbReference type="Pfam" id="PF06429">
    <property type="entry name" value="Flg_bbr_C"/>
    <property type="match status" value="1"/>
</dbReference>
<keyword evidence="5 7" id="KW-0964">Secreted</keyword>
<keyword evidence="11" id="KW-0969">Cilium</keyword>
<dbReference type="InterPro" id="IPR001444">
    <property type="entry name" value="Flag_bb_rod_N"/>
</dbReference>
<name>A0A0D6MJK7_9PROT</name>
<evidence type="ECO:0000256" key="1">
    <source>
        <dbReference type="ARBA" id="ARBA00004117"/>
    </source>
</evidence>
<dbReference type="Pfam" id="PF00460">
    <property type="entry name" value="Flg_bb_rod"/>
    <property type="match status" value="1"/>
</dbReference>
<dbReference type="Pfam" id="PF22638">
    <property type="entry name" value="FlgK_D1"/>
    <property type="match status" value="1"/>
</dbReference>
<evidence type="ECO:0000259" key="9">
    <source>
        <dbReference type="Pfam" id="PF06429"/>
    </source>
</evidence>
<keyword evidence="11" id="KW-0966">Cell projection</keyword>
<dbReference type="GO" id="GO:0009425">
    <property type="term" value="C:bacterial-type flagellum basal body"/>
    <property type="evidence" value="ECO:0007669"/>
    <property type="project" value="UniProtKB-SubCell"/>
</dbReference>
<evidence type="ECO:0000256" key="3">
    <source>
        <dbReference type="ARBA" id="ARBA00009677"/>
    </source>
</evidence>
<feature type="domain" description="Flagellar basal-body/hook protein C-terminal" evidence="9">
    <location>
        <begin position="464"/>
        <end position="502"/>
    </location>
</feature>
<evidence type="ECO:0000259" key="8">
    <source>
        <dbReference type="Pfam" id="PF00460"/>
    </source>
</evidence>